<dbReference type="Proteomes" id="UP000603474">
    <property type="component" value="Unassembled WGS sequence"/>
</dbReference>
<reference evidence="1 2" key="1">
    <citation type="submission" date="2020-08" db="EMBL/GenBank/DDBJ databases">
        <authorList>
            <person name="Liu C."/>
            <person name="Sun Q."/>
        </authorList>
    </citation>
    <scope>NUCLEOTIDE SEQUENCE [LARGE SCALE GENOMIC DNA]</scope>
    <source>
        <strain evidence="1 2">NSJ-22</strain>
    </source>
</reference>
<accession>A0ABR7K7Z4</accession>
<evidence type="ECO:0000313" key="2">
    <source>
        <dbReference type="Proteomes" id="UP000603474"/>
    </source>
</evidence>
<organism evidence="1 2">
    <name type="scientific">Catenibacterium faecis</name>
    <dbReference type="NCBI Taxonomy" id="2764323"/>
    <lineage>
        <taxon>Bacteria</taxon>
        <taxon>Bacillati</taxon>
        <taxon>Bacillota</taxon>
        <taxon>Erysipelotrichia</taxon>
        <taxon>Erysipelotrichales</taxon>
        <taxon>Coprobacillaceae</taxon>
        <taxon>Catenibacterium</taxon>
    </lineage>
</organism>
<comment type="caution">
    <text evidence="1">The sequence shown here is derived from an EMBL/GenBank/DDBJ whole genome shotgun (WGS) entry which is preliminary data.</text>
</comment>
<name>A0ABR7K7Z4_9FIRM</name>
<keyword evidence="2" id="KW-1185">Reference proteome</keyword>
<evidence type="ECO:0000313" key="1">
    <source>
        <dbReference type="EMBL" id="MBC6008822.1"/>
    </source>
</evidence>
<sequence>MKPLAEESKLYKEISDLFDKNNGKITLDNYKEAIKIAKEYEKEEIQYVLFRLKYVNSDVETGVIVVDKGLNILTKIANTLKRKDYKLAFIYSVLETV</sequence>
<proteinExistence type="predicted"/>
<dbReference type="EMBL" id="JACRWG010000001">
    <property type="protein sequence ID" value="MBC6008822.1"/>
    <property type="molecule type" value="Genomic_DNA"/>
</dbReference>
<protein>
    <submittedName>
        <fullName evidence="1">Uncharacterized protein</fullName>
    </submittedName>
</protein>
<dbReference type="RefSeq" id="WP_117517485.1">
    <property type="nucleotide sequence ID" value="NZ_JACRWG010000001.1"/>
</dbReference>
<gene>
    <name evidence="1" type="ORF">H8909_00895</name>
</gene>